<evidence type="ECO:0000313" key="3">
    <source>
        <dbReference type="EMBL" id="GBG25163.1"/>
    </source>
</evidence>
<evidence type="ECO:0000259" key="2">
    <source>
        <dbReference type="PROSITE" id="PS51411"/>
    </source>
</evidence>
<dbReference type="InterPro" id="IPR007557">
    <property type="entry name" value="PSP1_C"/>
</dbReference>
<reference evidence="3 4" key="1">
    <citation type="submission" date="2017-12" db="EMBL/GenBank/DDBJ databases">
        <title>Sequencing, de novo assembly and annotation of complete genome of a new Thraustochytrid species, strain FCC1311.</title>
        <authorList>
            <person name="Sedici K."/>
            <person name="Godart F."/>
            <person name="Aiese Cigliano R."/>
            <person name="Sanseverino W."/>
            <person name="Barakat M."/>
            <person name="Ortet P."/>
            <person name="Marechal E."/>
            <person name="Cagnac O."/>
            <person name="Amato A."/>
        </authorList>
    </citation>
    <scope>NUCLEOTIDE SEQUENCE [LARGE SCALE GENOMIC DNA]</scope>
</reference>
<dbReference type="InterPro" id="IPR047767">
    <property type="entry name" value="PSP1-like"/>
</dbReference>
<dbReference type="InParanoid" id="A0A2R5G9I5"/>
<feature type="region of interest" description="Disordered" evidence="1">
    <location>
        <begin position="272"/>
        <end position="294"/>
    </location>
</feature>
<accession>A0A2R5G9I5</accession>
<dbReference type="PANTHER" id="PTHR43830:SF17">
    <property type="entry name" value="PSP1 C-TERMINAL DOMAIN-CONTAINING PROTEIN"/>
    <property type="match status" value="1"/>
</dbReference>
<dbReference type="AlphaFoldDB" id="A0A2R5G9I5"/>
<gene>
    <name evidence="3" type="ORF">FCC1311_013802</name>
</gene>
<comment type="caution">
    <text evidence="3">The sequence shown here is derived from an EMBL/GenBank/DDBJ whole genome shotgun (WGS) entry which is preliminary data.</text>
</comment>
<dbReference type="GO" id="GO:0005737">
    <property type="term" value="C:cytoplasm"/>
    <property type="evidence" value="ECO:0007669"/>
    <property type="project" value="TreeGrafter"/>
</dbReference>
<sequence>MEPTPWSKELARETSDASRDHPHNFCNDSIWACKSLEGLAPTYHETSASSAPREVCPSLGKLIALETFEIIQHLEDPAHPDAGLYSADADPSHTLEPSVAAAGAPDDQEALGLIPSDLFFQRFESDVAATQREYRSNPFCVAAQKALSEFDDPNLDNEGFLASRFVAHMPRSHQVPVWKAYRQTIDEHHSAQDRLYELGADSEPFTMRDGYPRANPWRNAVQLGAHPLRSSPSAQMLTTPPLLHLSDSASAHEKRSLRSQICLPPRSLAVGAQRPTRDHAADHFSSSSPMSTSAWAPPYKPVLQRILNARDLKTELAAVERYANDGFTVIDTKNSFTLAGAKPHPSDPVIPGPHETGMIVLLHVAFKNARVALFQAPNEVKALNGSPGFHILDEFACRQNAGKDLEVVMNMDRGEDLGRIIKVEPCKLTPHIPKIPFMPVIRLATPQDLAMRLSCRDLEEDILPFCRRILAKQDARMKKIAKTLRVVDVELQFDKKRLIIFVDCSKKTEWNPFSEDVYKGLKKSKAFGLKARVWFQRRDCEPF</sequence>
<dbReference type="Pfam" id="PF04468">
    <property type="entry name" value="PSP1"/>
    <property type="match status" value="1"/>
</dbReference>
<proteinExistence type="predicted"/>
<organism evidence="3 4">
    <name type="scientific">Hondaea fermentalgiana</name>
    <dbReference type="NCBI Taxonomy" id="2315210"/>
    <lineage>
        <taxon>Eukaryota</taxon>
        <taxon>Sar</taxon>
        <taxon>Stramenopiles</taxon>
        <taxon>Bigyra</taxon>
        <taxon>Labyrinthulomycetes</taxon>
        <taxon>Thraustochytrida</taxon>
        <taxon>Thraustochytriidae</taxon>
        <taxon>Hondaea</taxon>
    </lineage>
</organism>
<keyword evidence="4" id="KW-1185">Reference proteome</keyword>
<evidence type="ECO:0000313" key="4">
    <source>
        <dbReference type="Proteomes" id="UP000241890"/>
    </source>
</evidence>
<feature type="region of interest" description="Disordered" evidence="1">
    <location>
        <begin position="1"/>
        <end position="21"/>
    </location>
</feature>
<dbReference type="PROSITE" id="PS51411">
    <property type="entry name" value="PSP1_C"/>
    <property type="match status" value="1"/>
</dbReference>
<feature type="region of interest" description="Disordered" evidence="1">
    <location>
        <begin position="81"/>
        <end position="101"/>
    </location>
</feature>
<dbReference type="OrthoDB" id="243127at2759"/>
<name>A0A2R5G9I5_9STRA</name>
<dbReference type="EMBL" id="BEYU01000011">
    <property type="protein sequence ID" value="GBG25163.1"/>
    <property type="molecule type" value="Genomic_DNA"/>
</dbReference>
<dbReference type="Proteomes" id="UP000241890">
    <property type="component" value="Unassembled WGS sequence"/>
</dbReference>
<dbReference type="PANTHER" id="PTHR43830">
    <property type="entry name" value="PROTEIN PSP1"/>
    <property type="match status" value="1"/>
</dbReference>
<feature type="compositionally biased region" description="Basic and acidic residues" evidence="1">
    <location>
        <begin position="9"/>
        <end position="21"/>
    </location>
</feature>
<protein>
    <recommendedName>
        <fullName evidence="2">PSP1 C-terminal domain-containing protein</fullName>
    </recommendedName>
</protein>
<feature type="domain" description="PSP1 C-terminal" evidence="2">
    <location>
        <begin position="438"/>
        <end position="538"/>
    </location>
</feature>
<evidence type="ECO:0000256" key="1">
    <source>
        <dbReference type="SAM" id="MobiDB-lite"/>
    </source>
</evidence>